<name>A0A8U0II76_9EURY</name>
<gene>
    <name evidence="2" type="ORF">M0R88_15820</name>
</gene>
<sequence length="448" mass="50157">MTGIAIITAGREDAYQDYVQSVREGHDPAEFEGYLSDTEIDAVTDSETGKVHLWGTTVDSKWQFVEGGDIALIYRGGRYIAQATVVRTRDDLDLAEHLWRIEGNPWDPESPWRYLVFLAGVEEIDVDVELFNELTGYQDNYIPQGFSRVSDARIREIEDSYESVETAINELTGSGVRVHEFDEEPLQEEPEEEGEPDLGERIVTASRDGNQYEVLEELAAKAFSRLGFEARWIEGGDDTDVEITAPIHAVVEVKARSSGTLASPDATRIQGHKERHSADHAIVVAPGFTPAAIEDADRQGIVLLATDHLQALLERREAYGIPPEELSKYLTEPGAFQDDRLDQIDDDLRTRLGGTEDLLAVMEALQRADPEEGTADRLRLILKGMYDEERVPDQHVIERSLNLLAHPSIQLAEYKEGQYQPTTTKENAEVLLRRVGNLITEVSKLGEE</sequence>
<reference evidence="2" key="1">
    <citation type="submission" date="2022-04" db="EMBL/GenBank/DDBJ databases">
        <title>Diverse halophilic archaea isolated from saline environments.</title>
        <authorList>
            <person name="Cui H.-L."/>
        </authorList>
    </citation>
    <scope>NUCLEOTIDE SEQUENCE</scope>
    <source>
        <strain evidence="2">XZYJT40</strain>
    </source>
</reference>
<keyword evidence="2" id="KW-0378">Hydrolase</keyword>
<dbReference type="GeneID" id="72191353"/>
<dbReference type="InterPro" id="IPR011335">
    <property type="entry name" value="Restrct_endonuc-II-like"/>
</dbReference>
<evidence type="ECO:0000313" key="3">
    <source>
        <dbReference type="Proteomes" id="UP000830434"/>
    </source>
</evidence>
<evidence type="ECO:0000259" key="1">
    <source>
        <dbReference type="Pfam" id="PF04471"/>
    </source>
</evidence>
<dbReference type="AlphaFoldDB" id="A0A8U0II76"/>
<keyword evidence="2" id="KW-0255">Endonuclease</keyword>
<keyword evidence="2" id="KW-0540">Nuclease</keyword>
<dbReference type="Proteomes" id="UP000830434">
    <property type="component" value="Chromosome"/>
</dbReference>
<feature type="domain" description="Restriction endonuclease type IV Mrr" evidence="1">
    <location>
        <begin position="213"/>
        <end position="313"/>
    </location>
</feature>
<dbReference type="InterPro" id="IPR007560">
    <property type="entry name" value="Restrct_endonuc_IV_Mrr"/>
</dbReference>
<organism evidence="2 3">
    <name type="scientific">Halorussus gelatinilyticus</name>
    <dbReference type="NCBI Taxonomy" id="2937524"/>
    <lineage>
        <taxon>Archaea</taxon>
        <taxon>Methanobacteriati</taxon>
        <taxon>Methanobacteriota</taxon>
        <taxon>Stenosarchaea group</taxon>
        <taxon>Halobacteria</taxon>
        <taxon>Halobacteriales</taxon>
        <taxon>Haladaptataceae</taxon>
        <taxon>Halorussus</taxon>
    </lineage>
</organism>
<dbReference type="EMBL" id="CP096658">
    <property type="protein sequence ID" value="UPV99971.1"/>
    <property type="molecule type" value="Genomic_DNA"/>
</dbReference>
<dbReference type="KEGG" id="haxz:M0R88_15820"/>
<protein>
    <submittedName>
        <fullName evidence="2">Restriction endonuclease</fullName>
    </submittedName>
</protein>
<dbReference type="Pfam" id="PF04471">
    <property type="entry name" value="Mrr_cat"/>
    <property type="match status" value="1"/>
</dbReference>
<dbReference type="SUPFAM" id="SSF52980">
    <property type="entry name" value="Restriction endonuclease-like"/>
    <property type="match status" value="1"/>
</dbReference>
<proteinExistence type="predicted"/>
<evidence type="ECO:0000313" key="2">
    <source>
        <dbReference type="EMBL" id="UPV99971.1"/>
    </source>
</evidence>
<dbReference type="GO" id="GO:0004519">
    <property type="term" value="F:endonuclease activity"/>
    <property type="evidence" value="ECO:0007669"/>
    <property type="project" value="UniProtKB-KW"/>
</dbReference>
<dbReference type="RefSeq" id="WP_248654409.1">
    <property type="nucleotide sequence ID" value="NZ_CP096658.1"/>
</dbReference>
<accession>A0A8U0II76</accession>
<keyword evidence="3" id="KW-1185">Reference proteome</keyword>